<evidence type="ECO:0000313" key="3">
    <source>
        <dbReference type="EMBL" id="CAB4769297.1"/>
    </source>
</evidence>
<evidence type="ECO:0000313" key="5">
    <source>
        <dbReference type="EMBL" id="CAB5055464.1"/>
    </source>
</evidence>
<dbReference type="EMBL" id="CAEZZR010000031">
    <property type="protein sequence ID" value="CAB4769297.1"/>
    <property type="molecule type" value="Genomic_DNA"/>
</dbReference>
<evidence type="ECO:0000313" key="1">
    <source>
        <dbReference type="EMBL" id="CAB4654674.1"/>
    </source>
</evidence>
<dbReference type="EMBL" id="CAFBRB010000073">
    <property type="protein sequence ID" value="CAB5075394.1"/>
    <property type="molecule type" value="Genomic_DNA"/>
</dbReference>
<evidence type="ECO:0000313" key="4">
    <source>
        <dbReference type="EMBL" id="CAB4842063.1"/>
    </source>
</evidence>
<reference evidence="1" key="1">
    <citation type="submission" date="2020-05" db="EMBL/GenBank/DDBJ databases">
        <authorList>
            <person name="Chiriac C."/>
            <person name="Salcher M."/>
            <person name="Ghai R."/>
            <person name="Kavagutti S V."/>
        </authorList>
    </citation>
    <scope>NUCLEOTIDE SEQUENCE</scope>
</reference>
<gene>
    <name evidence="1" type="ORF">UFOPK2254_00363</name>
    <name evidence="2" type="ORF">UFOPK2646_00795</name>
    <name evidence="3" type="ORF">UFOPK2907_00460</name>
    <name evidence="4" type="ORF">UFOPK3241_00582</name>
    <name evidence="5" type="ORF">UFOPK4265_01076</name>
    <name evidence="6" type="ORF">UFOPK4401_00766</name>
</gene>
<sequence length="145" mass="15958">MKTTRPLLIVLSLVTVIGVSLGAYTYVHRAATEQVYAFNCGIIDYKPTSLTQYCADAGIGLSDIKWETWNAQGATGTAQYAINHCEPTCVDGKWSYADVNVRLSKLVHKNGKPVLSHIYYKTVDGKKLPSGKTAFEEWDLVSTPL</sequence>
<proteinExistence type="predicted"/>
<evidence type="ECO:0000313" key="6">
    <source>
        <dbReference type="EMBL" id="CAB5075394.1"/>
    </source>
</evidence>
<dbReference type="AlphaFoldDB" id="A0A6J6L272"/>
<dbReference type="EMBL" id="CAEZYB010000083">
    <property type="protein sequence ID" value="CAB4707650.1"/>
    <property type="molecule type" value="Genomic_DNA"/>
</dbReference>
<protein>
    <submittedName>
        <fullName evidence="1">Unannotated protein</fullName>
    </submittedName>
</protein>
<organism evidence="1">
    <name type="scientific">freshwater metagenome</name>
    <dbReference type="NCBI Taxonomy" id="449393"/>
    <lineage>
        <taxon>unclassified sequences</taxon>
        <taxon>metagenomes</taxon>
        <taxon>ecological metagenomes</taxon>
    </lineage>
</organism>
<evidence type="ECO:0000313" key="2">
    <source>
        <dbReference type="EMBL" id="CAB4707650.1"/>
    </source>
</evidence>
<dbReference type="EMBL" id="CAFAZX010000023">
    <property type="protein sequence ID" value="CAB4842063.1"/>
    <property type="molecule type" value="Genomic_DNA"/>
</dbReference>
<dbReference type="EMBL" id="CAFBQK010000155">
    <property type="protein sequence ID" value="CAB5055464.1"/>
    <property type="molecule type" value="Genomic_DNA"/>
</dbReference>
<accession>A0A6J6L272</accession>
<name>A0A6J6L272_9ZZZZ</name>
<dbReference type="EMBL" id="CAEZWO010000023">
    <property type="protein sequence ID" value="CAB4654674.1"/>
    <property type="molecule type" value="Genomic_DNA"/>
</dbReference>